<dbReference type="PRINTS" id="PR00081">
    <property type="entry name" value="GDHRDH"/>
</dbReference>
<dbReference type="EMBL" id="ML993610">
    <property type="protein sequence ID" value="KAF2163025.1"/>
    <property type="molecule type" value="Genomic_DNA"/>
</dbReference>
<dbReference type="InterPro" id="IPR002347">
    <property type="entry name" value="SDR_fam"/>
</dbReference>
<sequence length="270" mass="28902">QSFPGLQSNFRPPIDSGEETYVGTGRLRGRRALITGGDSGIGRAVAIAFAREGADVAINYLSQEQPDADVVQSLVEAEGRNFFAIPGDLLNETFCTELISSAAESLGGLDILVHNAGYARNEFDIRNHSTEQFDRTFRTNVYAGFFLTRAAARIMLPGSSIIYTVSGVAPRGVNYLIDYAATKAALVSFVRSLSIQLAPLAIRINAVAPAITWSNFDSSQGWNTSAVRNIGAGRPWRRAAQPVEMAPLYVTLAESINSFTSGSVFAADGG</sequence>
<protein>
    <recommendedName>
        <fullName evidence="7">SDR family oxidoreductase</fullName>
    </recommendedName>
</protein>
<dbReference type="GO" id="GO:0016614">
    <property type="term" value="F:oxidoreductase activity, acting on CH-OH group of donors"/>
    <property type="evidence" value="ECO:0007669"/>
    <property type="project" value="UniProtKB-ARBA"/>
</dbReference>
<dbReference type="Pfam" id="PF13561">
    <property type="entry name" value="adh_short_C2"/>
    <property type="match status" value="1"/>
</dbReference>
<gene>
    <name evidence="5" type="ORF">M409DRAFT_32913</name>
</gene>
<dbReference type="GeneID" id="54563540"/>
<feature type="compositionally biased region" description="Polar residues" evidence="4">
    <location>
        <begin position="1"/>
        <end position="10"/>
    </location>
</feature>
<accession>A0A6A6C7K8</accession>
<evidence type="ECO:0000313" key="6">
    <source>
        <dbReference type="Proteomes" id="UP000799537"/>
    </source>
</evidence>
<evidence type="ECO:0008006" key="7">
    <source>
        <dbReference type="Google" id="ProtNLM"/>
    </source>
</evidence>
<feature type="region of interest" description="Disordered" evidence="4">
    <location>
        <begin position="1"/>
        <end position="21"/>
    </location>
</feature>
<dbReference type="OrthoDB" id="47007at2759"/>
<dbReference type="Gene3D" id="3.40.50.720">
    <property type="entry name" value="NAD(P)-binding Rossmann-like Domain"/>
    <property type="match status" value="1"/>
</dbReference>
<evidence type="ECO:0000256" key="2">
    <source>
        <dbReference type="ARBA" id="ARBA00022857"/>
    </source>
</evidence>
<dbReference type="FunFam" id="3.40.50.720:FF:000084">
    <property type="entry name" value="Short-chain dehydrogenase reductase"/>
    <property type="match status" value="1"/>
</dbReference>
<dbReference type="PANTHER" id="PTHR48107:SF16">
    <property type="entry name" value="NADPH-DEPENDENT ALDEHYDE REDUCTASE 1, CHLOROPLASTIC"/>
    <property type="match status" value="1"/>
</dbReference>
<feature type="non-terminal residue" evidence="5">
    <location>
        <position position="1"/>
    </location>
</feature>
<dbReference type="PANTHER" id="PTHR48107">
    <property type="entry name" value="NADPH-DEPENDENT ALDEHYDE REDUCTASE-LIKE PROTEIN, CHLOROPLASTIC-RELATED"/>
    <property type="match status" value="1"/>
</dbReference>
<dbReference type="PROSITE" id="PS00061">
    <property type="entry name" value="ADH_SHORT"/>
    <property type="match status" value="1"/>
</dbReference>
<proteinExistence type="inferred from homology"/>
<keyword evidence="2" id="KW-0521">NADP</keyword>
<dbReference type="RefSeq" id="XP_033663914.1">
    <property type="nucleotide sequence ID" value="XM_033810268.1"/>
</dbReference>
<name>A0A6A6C7K8_ZASCE</name>
<evidence type="ECO:0000256" key="3">
    <source>
        <dbReference type="ARBA" id="ARBA00023002"/>
    </source>
</evidence>
<evidence type="ECO:0000313" key="5">
    <source>
        <dbReference type="EMBL" id="KAF2163025.1"/>
    </source>
</evidence>
<dbReference type="InterPro" id="IPR020904">
    <property type="entry name" value="Sc_DH/Rdtase_CS"/>
</dbReference>
<evidence type="ECO:0000256" key="4">
    <source>
        <dbReference type="SAM" id="MobiDB-lite"/>
    </source>
</evidence>
<reference evidence="5" key="1">
    <citation type="journal article" date="2020" name="Stud. Mycol.">
        <title>101 Dothideomycetes genomes: a test case for predicting lifestyles and emergence of pathogens.</title>
        <authorList>
            <person name="Haridas S."/>
            <person name="Albert R."/>
            <person name="Binder M."/>
            <person name="Bloem J."/>
            <person name="Labutti K."/>
            <person name="Salamov A."/>
            <person name="Andreopoulos B."/>
            <person name="Baker S."/>
            <person name="Barry K."/>
            <person name="Bills G."/>
            <person name="Bluhm B."/>
            <person name="Cannon C."/>
            <person name="Castanera R."/>
            <person name="Culley D."/>
            <person name="Daum C."/>
            <person name="Ezra D."/>
            <person name="Gonzalez J."/>
            <person name="Henrissat B."/>
            <person name="Kuo A."/>
            <person name="Liang C."/>
            <person name="Lipzen A."/>
            <person name="Lutzoni F."/>
            <person name="Magnuson J."/>
            <person name="Mondo S."/>
            <person name="Nolan M."/>
            <person name="Ohm R."/>
            <person name="Pangilinan J."/>
            <person name="Park H.-J."/>
            <person name="Ramirez L."/>
            <person name="Alfaro M."/>
            <person name="Sun H."/>
            <person name="Tritt A."/>
            <person name="Yoshinaga Y."/>
            <person name="Zwiers L.-H."/>
            <person name="Turgeon B."/>
            <person name="Goodwin S."/>
            <person name="Spatafora J."/>
            <person name="Crous P."/>
            <person name="Grigoriev I."/>
        </authorList>
    </citation>
    <scope>NUCLEOTIDE SEQUENCE</scope>
    <source>
        <strain evidence="5">ATCC 36951</strain>
    </source>
</reference>
<keyword evidence="3" id="KW-0560">Oxidoreductase</keyword>
<dbReference type="InterPro" id="IPR036291">
    <property type="entry name" value="NAD(P)-bd_dom_sf"/>
</dbReference>
<dbReference type="SUPFAM" id="SSF51735">
    <property type="entry name" value="NAD(P)-binding Rossmann-fold domains"/>
    <property type="match status" value="1"/>
</dbReference>
<comment type="similarity">
    <text evidence="1">Belongs to the short-chain dehydrogenases/reductases (SDR) family.</text>
</comment>
<dbReference type="PRINTS" id="PR00080">
    <property type="entry name" value="SDRFAMILY"/>
</dbReference>
<dbReference type="AlphaFoldDB" id="A0A6A6C7K8"/>
<organism evidence="5 6">
    <name type="scientific">Zasmidium cellare ATCC 36951</name>
    <dbReference type="NCBI Taxonomy" id="1080233"/>
    <lineage>
        <taxon>Eukaryota</taxon>
        <taxon>Fungi</taxon>
        <taxon>Dikarya</taxon>
        <taxon>Ascomycota</taxon>
        <taxon>Pezizomycotina</taxon>
        <taxon>Dothideomycetes</taxon>
        <taxon>Dothideomycetidae</taxon>
        <taxon>Mycosphaerellales</taxon>
        <taxon>Mycosphaerellaceae</taxon>
        <taxon>Zasmidium</taxon>
    </lineage>
</organism>
<feature type="non-terminal residue" evidence="5">
    <location>
        <position position="270"/>
    </location>
</feature>
<dbReference type="Proteomes" id="UP000799537">
    <property type="component" value="Unassembled WGS sequence"/>
</dbReference>
<keyword evidence="6" id="KW-1185">Reference proteome</keyword>
<evidence type="ECO:0000256" key="1">
    <source>
        <dbReference type="ARBA" id="ARBA00006484"/>
    </source>
</evidence>